<comment type="caution">
    <text evidence="1">The sequence shown here is derived from an EMBL/GenBank/DDBJ whole genome shotgun (WGS) entry which is preliminary data.</text>
</comment>
<dbReference type="Proteomes" id="UP000184514">
    <property type="component" value="Unassembled WGS sequence"/>
</dbReference>
<dbReference type="InterPro" id="IPR038666">
    <property type="entry name" value="SSP1_head-tail_sf"/>
</dbReference>
<dbReference type="EMBL" id="MLCB01000145">
    <property type="protein sequence ID" value="OJI93367.1"/>
    <property type="molecule type" value="Genomic_DNA"/>
</dbReference>
<sequence length="112" mass="12321">MSAPCLNRALVLEKQVQSADGAGGAHSDWSALGTLWTEVRSFSGRESGGLGVAKSKLAMKIRVRAMPHGSDMRPRPEQRFREGERIYRITAVAEAEPMGRYLVCYAVEERAV</sequence>
<proteinExistence type="predicted"/>
<accession>A0A1L9NVQ4</accession>
<dbReference type="Pfam" id="PF05521">
    <property type="entry name" value="Phage_HCP"/>
    <property type="match status" value="1"/>
</dbReference>
<evidence type="ECO:0000313" key="1">
    <source>
        <dbReference type="EMBL" id="OJI93367.1"/>
    </source>
</evidence>
<dbReference type="InterPro" id="IPR008767">
    <property type="entry name" value="Phage_SPP1_head-tail_adaptor"/>
</dbReference>
<gene>
    <name evidence="1" type="ORF">PFRI_24110</name>
</gene>
<organism evidence="1 2">
    <name type="scientific">Planktotalea frisia</name>
    <dbReference type="NCBI Taxonomy" id="696762"/>
    <lineage>
        <taxon>Bacteria</taxon>
        <taxon>Pseudomonadati</taxon>
        <taxon>Pseudomonadota</taxon>
        <taxon>Alphaproteobacteria</taxon>
        <taxon>Rhodobacterales</taxon>
        <taxon>Paracoccaceae</taxon>
        <taxon>Planktotalea</taxon>
    </lineage>
</organism>
<dbReference type="OrthoDB" id="7570189at2"/>
<reference evidence="1 2" key="1">
    <citation type="submission" date="2016-10" db="EMBL/GenBank/DDBJ databases">
        <title>Genome sequence of Planktotalea frisia SH6-1.</title>
        <authorList>
            <person name="Poehlein A."/>
            <person name="Bakenhus I."/>
            <person name="Voget S."/>
            <person name="Brinkhoff T."/>
            <person name="Simon M."/>
        </authorList>
    </citation>
    <scope>NUCLEOTIDE SEQUENCE [LARGE SCALE GENOMIC DNA]</scope>
    <source>
        <strain evidence="1 2">SH6-1</strain>
    </source>
</reference>
<dbReference type="STRING" id="696762.PFRI_24110"/>
<name>A0A1L9NVQ4_9RHOB</name>
<dbReference type="AlphaFoldDB" id="A0A1L9NVQ4"/>
<dbReference type="Gene3D" id="2.40.10.270">
    <property type="entry name" value="Bacteriophage SPP1 head-tail adaptor protein"/>
    <property type="match status" value="1"/>
</dbReference>
<keyword evidence="2" id="KW-1185">Reference proteome</keyword>
<evidence type="ECO:0000313" key="2">
    <source>
        <dbReference type="Proteomes" id="UP000184514"/>
    </source>
</evidence>
<dbReference type="RefSeq" id="WP_072630962.1">
    <property type="nucleotide sequence ID" value="NZ_JABBAN010000136.1"/>
</dbReference>
<protein>
    <submittedName>
        <fullName evidence="1">Phage head-tail joining protein</fullName>
    </submittedName>
</protein>